<evidence type="ECO:0000256" key="2">
    <source>
        <dbReference type="ARBA" id="ARBA00022490"/>
    </source>
</evidence>
<comment type="catalytic activity">
    <reaction evidence="9 10">
        <text>tRNA(Ile) + L-isoleucine + ATP = L-isoleucyl-tRNA(Ile) + AMP + diphosphate</text>
        <dbReference type="Rhea" id="RHEA:11060"/>
        <dbReference type="Rhea" id="RHEA-COMP:9666"/>
        <dbReference type="Rhea" id="RHEA-COMP:9695"/>
        <dbReference type="ChEBI" id="CHEBI:30616"/>
        <dbReference type="ChEBI" id="CHEBI:33019"/>
        <dbReference type="ChEBI" id="CHEBI:58045"/>
        <dbReference type="ChEBI" id="CHEBI:78442"/>
        <dbReference type="ChEBI" id="CHEBI:78528"/>
        <dbReference type="ChEBI" id="CHEBI:456215"/>
        <dbReference type="EC" id="6.1.1.5"/>
    </reaction>
</comment>
<dbReference type="InterPro" id="IPR023586">
    <property type="entry name" value="Ile-tRNA-ligase_type2"/>
</dbReference>
<name>A0ABU5N034_9BACT</name>
<dbReference type="PANTHER" id="PTHR42780:SF1">
    <property type="entry name" value="ISOLEUCINE--TRNA LIGASE, CYTOPLASMIC"/>
    <property type="match status" value="1"/>
</dbReference>
<evidence type="ECO:0000313" key="14">
    <source>
        <dbReference type="Proteomes" id="UP001290861"/>
    </source>
</evidence>
<evidence type="ECO:0000256" key="10">
    <source>
        <dbReference type="HAMAP-Rule" id="MF_02003"/>
    </source>
</evidence>
<dbReference type="Pfam" id="PF00133">
    <property type="entry name" value="tRNA-synt_1"/>
    <property type="match status" value="1"/>
</dbReference>
<dbReference type="Proteomes" id="UP001290861">
    <property type="component" value="Unassembled WGS sequence"/>
</dbReference>
<dbReference type="HAMAP" id="MF_02003">
    <property type="entry name" value="Ile_tRNA_synth_type2"/>
    <property type="match status" value="1"/>
</dbReference>
<evidence type="ECO:0000259" key="11">
    <source>
        <dbReference type="Pfam" id="PF00133"/>
    </source>
</evidence>
<dbReference type="EC" id="6.1.1.5" evidence="10"/>
<feature type="binding site" evidence="10">
    <location>
        <position position="597"/>
    </location>
    <ligand>
        <name>ATP</name>
        <dbReference type="ChEBI" id="CHEBI:30616"/>
    </ligand>
</feature>
<keyword evidence="10" id="KW-0479">Metal-binding</keyword>
<keyword evidence="10" id="KW-0862">Zinc</keyword>
<dbReference type="RefSeq" id="WP_322609587.1">
    <property type="nucleotide sequence ID" value="NZ_JARVCO010000012.1"/>
</dbReference>
<dbReference type="SUPFAM" id="SSF52374">
    <property type="entry name" value="Nucleotidylyl transferase"/>
    <property type="match status" value="1"/>
</dbReference>
<accession>A0ABU5N034</accession>
<evidence type="ECO:0000313" key="13">
    <source>
        <dbReference type="EMBL" id="MDZ8119805.1"/>
    </source>
</evidence>
<evidence type="ECO:0000259" key="12">
    <source>
        <dbReference type="Pfam" id="PF08264"/>
    </source>
</evidence>
<dbReference type="NCBIfam" id="TIGR00392">
    <property type="entry name" value="ileS"/>
    <property type="match status" value="1"/>
</dbReference>
<dbReference type="Pfam" id="PF19302">
    <property type="entry name" value="DUF5915"/>
    <property type="match status" value="1"/>
</dbReference>
<keyword evidence="5 10" id="KW-0067">ATP-binding</keyword>
<comment type="function">
    <text evidence="8 10">Catalyzes the attachment of isoleucine to tRNA(Ile). As IleRS can inadvertently accommodate and process structurally similar amino acids such as valine, to avoid such errors it has two additional distinct tRNA(Ile)-dependent editing activities. One activity is designated as 'pretransfer' editing and involves the hydrolysis of activated Val-AMP. The other activity is designated 'posttransfer' editing and involves deacylation of mischarged Val-tRNA(Ile).</text>
</comment>
<dbReference type="SUPFAM" id="SSF50677">
    <property type="entry name" value="ValRS/IleRS/LeuRS editing domain"/>
    <property type="match status" value="1"/>
</dbReference>
<dbReference type="GO" id="GO:0004822">
    <property type="term" value="F:isoleucine-tRNA ligase activity"/>
    <property type="evidence" value="ECO:0007669"/>
    <property type="project" value="UniProtKB-EC"/>
</dbReference>
<dbReference type="PRINTS" id="PR00984">
    <property type="entry name" value="TRNASYNTHILE"/>
</dbReference>
<gene>
    <name evidence="10 13" type="primary">ileS</name>
    <name evidence="13" type="ORF">P9H32_14340</name>
</gene>
<dbReference type="Pfam" id="PF08264">
    <property type="entry name" value="Anticodon_1"/>
    <property type="match status" value="1"/>
</dbReference>
<dbReference type="SUPFAM" id="SSF47323">
    <property type="entry name" value="Anticodon-binding domain of a subclass of class I aminoacyl-tRNA synthetases"/>
    <property type="match status" value="2"/>
</dbReference>
<dbReference type="CDD" id="cd00818">
    <property type="entry name" value="IleRS_core"/>
    <property type="match status" value="1"/>
</dbReference>
<dbReference type="Gene3D" id="3.40.50.620">
    <property type="entry name" value="HUPs"/>
    <property type="match status" value="2"/>
</dbReference>
<keyword evidence="6 10" id="KW-0648">Protein biosynthesis</keyword>
<dbReference type="CDD" id="cd07961">
    <property type="entry name" value="Anticodon_Ia_Ile_ABEc"/>
    <property type="match status" value="1"/>
</dbReference>
<evidence type="ECO:0000256" key="9">
    <source>
        <dbReference type="ARBA" id="ARBA00048359"/>
    </source>
</evidence>
<comment type="subunit">
    <text evidence="10">Monomer.</text>
</comment>
<comment type="caution">
    <text evidence="13">The sequence shown here is derived from an EMBL/GenBank/DDBJ whole genome shotgun (WGS) entry which is preliminary data.</text>
</comment>
<dbReference type="Gene3D" id="1.10.730.10">
    <property type="entry name" value="Isoleucyl-tRNA Synthetase, Domain 1"/>
    <property type="match status" value="1"/>
</dbReference>
<feature type="short sequence motif" description="'KMSKS' region" evidence="10">
    <location>
        <begin position="594"/>
        <end position="598"/>
    </location>
</feature>
<keyword evidence="3 10" id="KW-0436">Ligase</keyword>
<feature type="domain" description="Methionyl/Valyl/Leucyl/Isoleucyl-tRNA synthetase anticodon-binding" evidence="12">
    <location>
        <begin position="680"/>
        <end position="827"/>
    </location>
</feature>
<comment type="cofactor">
    <cofactor evidence="10">
        <name>Zn(2+)</name>
        <dbReference type="ChEBI" id="CHEBI:29105"/>
    </cofactor>
</comment>
<sequence>MFREISSKVSFPQMEEEIIQLWKERNIFKKSLEIRESSKEFVFYDGPPFATGLPHYGHLLAGTIKDIIPRYQAMRGHYVSRRFGWDCHGLPIEALAQEALGLAGAPAIQEAGVDVFNEQCRSMVTKYVEEWEKTVTRMGRWVDFENDYKTMDKPFMETIWWVFSELWKQDRIYKAHRIMPYSWKLNTPLSNFEAGRNYQDVQDPAITVRVKLLDFEFENASALIWTTTPWTLPSNLAICAGPDIDYVAIKDKETHEIFVLAEARLSAYYKKEEEYEILKTFKGSELKGLKYEPIFDFFSDNPNSFQVLNDDFVSTEDGTGIVHMAPAYGEDDYRICRAVDIPLIDPLDEDCVFTSRVPDYEGQFCKDADKAIIKALKHSGKLIHQSTIQHSYPFCERTDTPLIYRAIDAWYVRVEDLREKMLANNSGVHWMPDYVGEKRFANWLADAKDWNISRNRFWGSCIPVWVNIEDKSDMICISSIEQLEELSGEKVEDLHKHYVDEIVIEKDGKTYKRTPEVLDCWFESGSMPYAQNHYPFENKAHFEANFPADFIAEGLDQTRGWFYTLMVLSTALFDKPAFKNVVVNGLVLAEDGLKMSKRLKNYPDPIHVINEYGADALRLYMIYSPVVRAESLRFSEEGVKHSLRHLLLPWWNAYSFFVTYANIDGWTPAQSVPERDNLMDRWIQSSLARLQQQVTEAMDRYDLQASVRPFVAFIEDLTNWYIRRSRRRFWKTEDDTDKVQAYSTLYDVLLGLCKIAAPFTPFISETIYQNLKTEDMPESVHLNDFPTAADAKRDEVLEGQMAMVMSAVEQGRTLRAEYKLKNRQPLAKMHVVCDDPNLLANIQALESLISDELNVRAVEFGTDSSELATIQAKPNFKQLGPKLGPLMKKAVPLINSLTDEQIAQISGGETVAVELEGQTVELTSADIEIVRNPKEGMAVSAEGALVVGLDTQLNDDLIAEGLAREFVNKVQNLRKEMDLEITQRIHVAFSSDEEVAEAVAGHRAYIAGETLALSCEIAENGVENGTELDLNGHACAVSITTAE</sequence>
<dbReference type="PANTHER" id="PTHR42780">
    <property type="entry name" value="SOLEUCYL-TRNA SYNTHETASE"/>
    <property type="match status" value="1"/>
</dbReference>
<dbReference type="InterPro" id="IPR009008">
    <property type="entry name" value="Val/Leu/Ile-tRNA-synth_edit"/>
</dbReference>
<feature type="domain" description="Aminoacyl-tRNA synthetase class Ia" evidence="11">
    <location>
        <begin position="18"/>
        <end position="632"/>
    </location>
</feature>
<dbReference type="InterPro" id="IPR033709">
    <property type="entry name" value="Anticodon_Ile_ABEc"/>
</dbReference>
<keyword evidence="2 10" id="KW-0963">Cytoplasm</keyword>
<comment type="subcellular location">
    <subcellularLocation>
        <location evidence="10">Cytoplasm</location>
    </subcellularLocation>
</comment>
<protein>
    <recommendedName>
        <fullName evidence="10">Isoleucine--tRNA ligase</fullName>
        <ecNumber evidence="10">6.1.1.5</ecNumber>
    </recommendedName>
    <alternativeName>
        <fullName evidence="10">Isoleucyl-tRNA synthetase</fullName>
        <shortName evidence="10">IleRS</shortName>
    </alternativeName>
</protein>
<dbReference type="PROSITE" id="PS00178">
    <property type="entry name" value="AA_TRNA_LIGASE_I"/>
    <property type="match status" value="1"/>
</dbReference>
<comment type="similarity">
    <text evidence="1 10">Belongs to the class-I aminoacyl-tRNA synthetase family. IleS type 2 subfamily.</text>
</comment>
<keyword evidence="14" id="KW-1185">Reference proteome</keyword>
<evidence type="ECO:0000256" key="4">
    <source>
        <dbReference type="ARBA" id="ARBA00022741"/>
    </source>
</evidence>
<evidence type="ECO:0000256" key="1">
    <source>
        <dbReference type="ARBA" id="ARBA00007078"/>
    </source>
</evidence>
<dbReference type="InterPro" id="IPR001412">
    <property type="entry name" value="aa-tRNA-synth_I_CS"/>
</dbReference>
<dbReference type="InterPro" id="IPR009080">
    <property type="entry name" value="tRNAsynth_Ia_anticodon-bd"/>
</dbReference>
<dbReference type="InterPro" id="IPR002300">
    <property type="entry name" value="aa-tRNA-synth_Ia"/>
</dbReference>
<dbReference type="InterPro" id="IPR002301">
    <property type="entry name" value="Ile-tRNA-ligase"/>
</dbReference>
<keyword evidence="7 10" id="KW-0030">Aminoacyl-tRNA synthetase</keyword>
<evidence type="ECO:0000256" key="3">
    <source>
        <dbReference type="ARBA" id="ARBA00022598"/>
    </source>
</evidence>
<dbReference type="InterPro" id="IPR014729">
    <property type="entry name" value="Rossmann-like_a/b/a_fold"/>
</dbReference>
<keyword evidence="4 10" id="KW-0547">Nucleotide-binding</keyword>
<evidence type="ECO:0000256" key="6">
    <source>
        <dbReference type="ARBA" id="ARBA00022917"/>
    </source>
</evidence>
<dbReference type="InterPro" id="IPR013155">
    <property type="entry name" value="M/V/L/I-tRNA-synth_anticd-bd"/>
</dbReference>
<dbReference type="EMBL" id="JARVCO010000012">
    <property type="protein sequence ID" value="MDZ8119805.1"/>
    <property type="molecule type" value="Genomic_DNA"/>
</dbReference>
<proteinExistence type="inferred from homology"/>
<comment type="domain">
    <text evidence="10">IleRS has two distinct active sites: one for aminoacylation and one for editing. The misactivated valine is translocated from the active site to the editing site, which sterically excludes the correctly activated isoleucine. The single editing site contains two valyl binding pockets, one specific for each substrate (Val-AMP or Val-tRNA(Ile)).</text>
</comment>
<evidence type="ECO:0000256" key="7">
    <source>
        <dbReference type="ARBA" id="ARBA00023146"/>
    </source>
</evidence>
<feature type="short sequence motif" description="'HIGH' region" evidence="10">
    <location>
        <begin position="48"/>
        <end position="58"/>
    </location>
</feature>
<evidence type="ECO:0000256" key="5">
    <source>
        <dbReference type="ARBA" id="ARBA00022840"/>
    </source>
</evidence>
<evidence type="ECO:0000256" key="8">
    <source>
        <dbReference type="ARBA" id="ARBA00025217"/>
    </source>
</evidence>
<reference evidence="13 14" key="1">
    <citation type="journal article" date="2024" name="Appl. Environ. Microbiol.">
        <title>Pontiella agarivorans sp. nov., a novel marine anaerobic bacterium capable of degrading macroalgal polysaccharides and fixing nitrogen.</title>
        <authorList>
            <person name="Liu N."/>
            <person name="Kivenson V."/>
            <person name="Peng X."/>
            <person name="Cui Z."/>
            <person name="Lankiewicz T.S."/>
            <person name="Gosselin K.M."/>
            <person name="English C.J."/>
            <person name="Blair E.M."/>
            <person name="O'Malley M.A."/>
            <person name="Valentine D.L."/>
        </authorList>
    </citation>
    <scope>NUCLEOTIDE SEQUENCE [LARGE SCALE GENOMIC DNA]</scope>
    <source>
        <strain evidence="13 14">NLcol2</strain>
    </source>
</reference>
<organism evidence="13 14">
    <name type="scientific">Pontiella agarivorans</name>
    <dbReference type="NCBI Taxonomy" id="3038953"/>
    <lineage>
        <taxon>Bacteria</taxon>
        <taxon>Pseudomonadati</taxon>
        <taxon>Kiritimatiellota</taxon>
        <taxon>Kiritimatiellia</taxon>
        <taxon>Kiritimatiellales</taxon>
        <taxon>Pontiellaceae</taxon>
        <taxon>Pontiella</taxon>
    </lineage>
</organism>